<name>A0A0T6AWQ3_9SCAR</name>
<protein>
    <recommendedName>
        <fullName evidence="3 8">Signal recognition particle 14 kDa protein</fullName>
        <shortName evidence="8">SRP14</shortName>
    </recommendedName>
</protein>
<dbReference type="Gene3D" id="3.30.720.10">
    <property type="entry name" value="Signal recognition particle alu RNA binding heterodimer, srp9/1"/>
    <property type="match status" value="1"/>
</dbReference>
<dbReference type="GO" id="GO:0030942">
    <property type="term" value="F:endoplasmic reticulum signal peptide binding"/>
    <property type="evidence" value="ECO:0007669"/>
    <property type="project" value="UniProtKB-UniRule"/>
</dbReference>
<gene>
    <name evidence="10" type="ORF">AMK59_8327</name>
</gene>
<dbReference type="GO" id="GO:0005786">
    <property type="term" value="C:signal recognition particle, endoplasmic reticulum targeting"/>
    <property type="evidence" value="ECO:0007669"/>
    <property type="project" value="UniProtKB-UniRule"/>
</dbReference>
<sequence length="107" mass="12125">MVLLESDAFLSELTKLFQKARASGSVTMTFKRYDGHTKPKPRPGRPPLPESQEHMCLVRAKSRTKKITTVIHQKDINKFQVAYSSLLKGNLDGLKKLKKPKSKSKTE</sequence>
<evidence type="ECO:0000256" key="7">
    <source>
        <dbReference type="ARBA" id="ARBA00023274"/>
    </source>
</evidence>
<feature type="region of interest" description="Disordered" evidence="9">
    <location>
        <begin position="31"/>
        <end position="53"/>
    </location>
</feature>
<evidence type="ECO:0000256" key="1">
    <source>
        <dbReference type="ARBA" id="ARBA00004496"/>
    </source>
</evidence>
<dbReference type="SUPFAM" id="SSF54762">
    <property type="entry name" value="Signal recognition particle alu RNA binding heterodimer, SRP9/14"/>
    <property type="match status" value="1"/>
</dbReference>
<evidence type="ECO:0000256" key="4">
    <source>
        <dbReference type="ARBA" id="ARBA00022490"/>
    </source>
</evidence>
<keyword evidence="4 8" id="KW-0963">Cytoplasm</keyword>
<organism evidence="10 11">
    <name type="scientific">Oryctes borbonicus</name>
    <dbReference type="NCBI Taxonomy" id="1629725"/>
    <lineage>
        <taxon>Eukaryota</taxon>
        <taxon>Metazoa</taxon>
        <taxon>Ecdysozoa</taxon>
        <taxon>Arthropoda</taxon>
        <taxon>Hexapoda</taxon>
        <taxon>Insecta</taxon>
        <taxon>Pterygota</taxon>
        <taxon>Neoptera</taxon>
        <taxon>Endopterygota</taxon>
        <taxon>Coleoptera</taxon>
        <taxon>Polyphaga</taxon>
        <taxon>Scarabaeiformia</taxon>
        <taxon>Scarabaeidae</taxon>
        <taxon>Dynastinae</taxon>
        <taxon>Oryctes</taxon>
    </lineage>
</organism>
<dbReference type="AlphaFoldDB" id="A0A0T6AWQ3"/>
<dbReference type="PANTHER" id="PTHR12013">
    <property type="entry name" value="SIGNAL RECOGNITION PARTICLE 14 KD PROTEIN"/>
    <property type="match status" value="1"/>
</dbReference>
<keyword evidence="7 8" id="KW-0687">Ribonucleoprotein</keyword>
<keyword evidence="6 8" id="KW-0733">Signal recognition particle</keyword>
<dbReference type="FunFam" id="3.30.720.10:FF:000003">
    <property type="entry name" value="Signal recognition particle 14"/>
    <property type="match status" value="1"/>
</dbReference>
<evidence type="ECO:0000256" key="3">
    <source>
        <dbReference type="ARBA" id="ARBA00017926"/>
    </source>
</evidence>
<dbReference type="InterPro" id="IPR003210">
    <property type="entry name" value="Signal_recog_particle_SRP14"/>
</dbReference>
<comment type="similarity">
    <text evidence="2 8">Belongs to the SRP14 family.</text>
</comment>
<dbReference type="Proteomes" id="UP000051574">
    <property type="component" value="Unassembled WGS sequence"/>
</dbReference>
<dbReference type="OrthoDB" id="19209at2759"/>
<evidence type="ECO:0000256" key="6">
    <source>
        <dbReference type="ARBA" id="ARBA00023135"/>
    </source>
</evidence>
<comment type="function">
    <text evidence="8">Component of the signal recognition particle (SRP) complex, a ribonucleoprotein complex that mediates the cotranslational targeting of secretory and membrane proteins to the endoplasmic reticulum (ER). SRP9 together with SRP14 and the Alu portion of the SRP RNA, constitutes the elongation arrest domain of SRP. The complex of SRP9 and SRP14 is required for SRP RNA binding.</text>
</comment>
<evidence type="ECO:0000256" key="9">
    <source>
        <dbReference type="SAM" id="MobiDB-lite"/>
    </source>
</evidence>
<dbReference type="Pfam" id="PF02290">
    <property type="entry name" value="SRP14"/>
    <property type="match status" value="1"/>
</dbReference>
<dbReference type="GO" id="GO:0008312">
    <property type="term" value="F:7S RNA binding"/>
    <property type="evidence" value="ECO:0007669"/>
    <property type="project" value="UniProtKB-UniRule"/>
</dbReference>
<reference evidence="10 11" key="1">
    <citation type="submission" date="2015-09" db="EMBL/GenBank/DDBJ databases">
        <title>Draft genome of the scarab beetle Oryctes borbonicus.</title>
        <authorList>
            <person name="Meyer J.M."/>
            <person name="Markov G.V."/>
            <person name="Baskaran P."/>
            <person name="Herrmann M."/>
            <person name="Sommer R.J."/>
            <person name="Roedelsperger C."/>
        </authorList>
    </citation>
    <scope>NUCLEOTIDE SEQUENCE [LARGE SCALE GENOMIC DNA]</scope>
    <source>
        <strain evidence="10">OB123</strain>
        <tissue evidence="10">Whole animal</tissue>
    </source>
</reference>
<comment type="caution">
    <text evidence="10">The sequence shown here is derived from an EMBL/GenBank/DDBJ whole genome shotgun (WGS) entry which is preliminary data.</text>
</comment>
<dbReference type="GO" id="GO:0006614">
    <property type="term" value="P:SRP-dependent cotranslational protein targeting to membrane"/>
    <property type="evidence" value="ECO:0007669"/>
    <property type="project" value="UniProtKB-UniRule"/>
</dbReference>
<dbReference type="InterPro" id="IPR009018">
    <property type="entry name" value="Signal_recog_particle_SRP9/14"/>
</dbReference>
<evidence type="ECO:0000313" key="10">
    <source>
        <dbReference type="EMBL" id="KRT79648.1"/>
    </source>
</evidence>
<evidence type="ECO:0000256" key="5">
    <source>
        <dbReference type="ARBA" id="ARBA00022884"/>
    </source>
</evidence>
<keyword evidence="5 8" id="KW-0694">RNA-binding</keyword>
<evidence type="ECO:0000256" key="2">
    <source>
        <dbReference type="ARBA" id="ARBA00010349"/>
    </source>
</evidence>
<evidence type="ECO:0000313" key="11">
    <source>
        <dbReference type="Proteomes" id="UP000051574"/>
    </source>
</evidence>
<comment type="subunit">
    <text evidence="8">Heterodimer with SRP9; binds RNA as heterodimer. Component of a signal recognition particle (SRP) complex that consists of a 7SL RNA molecule of 300 nucleotides and six protein subunits: SRP72, SRP68, SRP54, SRP19, SRP14 and SRP9.</text>
</comment>
<accession>A0A0T6AWQ3</accession>
<evidence type="ECO:0000256" key="8">
    <source>
        <dbReference type="RuleBase" id="RU368100"/>
    </source>
</evidence>
<dbReference type="EMBL" id="LJIG01022610">
    <property type="protein sequence ID" value="KRT79648.1"/>
    <property type="molecule type" value="Genomic_DNA"/>
</dbReference>
<keyword evidence="11" id="KW-1185">Reference proteome</keyword>
<comment type="subcellular location">
    <subcellularLocation>
        <location evidence="1 8">Cytoplasm</location>
    </subcellularLocation>
</comment>
<proteinExistence type="inferred from homology"/>